<protein>
    <submittedName>
        <fullName evidence="1">Uncharacterized protein</fullName>
    </submittedName>
</protein>
<proteinExistence type="predicted"/>
<organism evidence="1">
    <name type="scientific">gut metagenome</name>
    <dbReference type="NCBI Taxonomy" id="749906"/>
    <lineage>
        <taxon>unclassified sequences</taxon>
        <taxon>metagenomes</taxon>
        <taxon>organismal metagenomes</taxon>
    </lineage>
</organism>
<dbReference type="AlphaFoldDB" id="J9FTP6"/>
<gene>
    <name evidence="1" type="ORF">EVA_18956</name>
</gene>
<accession>J9FTP6</accession>
<reference evidence="1" key="1">
    <citation type="journal article" date="2012" name="PLoS ONE">
        <title>Gene sets for utilization of primary and secondary nutrition supplies in the distal gut of endangered iberian lynx.</title>
        <authorList>
            <person name="Alcaide M."/>
            <person name="Messina E."/>
            <person name="Richter M."/>
            <person name="Bargiela R."/>
            <person name="Peplies J."/>
            <person name="Huws S.A."/>
            <person name="Newbold C.J."/>
            <person name="Golyshin P.N."/>
            <person name="Simon M.A."/>
            <person name="Lopez G."/>
            <person name="Yakimov M.M."/>
            <person name="Ferrer M."/>
        </authorList>
    </citation>
    <scope>NUCLEOTIDE SEQUENCE</scope>
</reference>
<evidence type="ECO:0000313" key="1">
    <source>
        <dbReference type="EMBL" id="EJW92937.1"/>
    </source>
</evidence>
<name>J9FTP6_9ZZZZ</name>
<dbReference type="EMBL" id="AMCI01007254">
    <property type="protein sequence ID" value="EJW92937.1"/>
    <property type="molecule type" value="Genomic_DNA"/>
</dbReference>
<sequence>MVYLAQFQFSLKWRVGWFLILYYQPISRYWRGGKYAQVGIVKVVE</sequence>
<comment type="caution">
    <text evidence="1">The sequence shown here is derived from an EMBL/GenBank/DDBJ whole genome shotgun (WGS) entry which is preliminary data.</text>
</comment>